<evidence type="ECO:0000313" key="1">
    <source>
        <dbReference type="EMBL" id="KAK9234609.1"/>
    </source>
</evidence>
<gene>
    <name evidence="1" type="ORF">V1525DRAFT_435465</name>
</gene>
<keyword evidence="1" id="KW-0540">Nuclease</keyword>
<reference evidence="2" key="1">
    <citation type="journal article" date="2024" name="Front. Bioeng. Biotechnol.">
        <title>Genome-scale model development and genomic sequencing of the oleaginous clade Lipomyces.</title>
        <authorList>
            <person name="Czajka J.J."/>
            <person name="Han Y."/>
            <person name="Kim J."/>
            <person name="Mondo S.J."/>
            <person name="Hofstad B.A."/>
            <person name="Robles A."/>
            <person name="Haridas S."/>
            <person name="Riley R."/>
            <person name="LaButti K."/>
            <person name="Pangilinan J."/>
            <person name="Andreopoulos W."/>
            <person name="Lipzen A."/>
            <person name="Yan J."/>
            <person name="Wang M."/>
            <person name="Ng V."/>
            <person name="Grigoriev I.V."/>
            <person name="Spatafora J.W."/>
            <person name="Magnuson J.K."/>
            <person name="Baker S.E."/>
            <person name="Pomraning K.R."/>
        </authorList>
    </citation>
    <scope>NUCLEOTIDE SEQUENCE [LARGE SCALE GENOMIC DNA]</scope>
    <source>
        <strain evidence="2">CBS 7786</strain>
    </source>
</reference>
<dbReference type="EMBL" id="MU971461">
    <property type="protein sequence ID" value="KAK9234609.1"/>
    <property type="molecule type" value="Genomic_DNA"/>
</dbReference>
<name>A0ACC3ST95_LIPKO</name>
<comment type="caution">
    <text evidence="1">The sequence shown here is derived from an EMBL/GenBank/DDBJ whole genome shotgun (WGS) entry which is preliminary data.</text>
</comment>
<evidence type="ECO:0000313" key="2">
    <source>
        <dbReference type="Proteomes" id="UP001433508"/>
    </source>
</evidence>
<keyword evidence="1" id="KW-0255">Endonuclease</keyword>
<keyword evidence="2" id="KW-1185">Reference proteome</keyword>
<sequence length="303" mass="34323">MPSTRAGGRNVHFYLFSEPDKPLGGMILNPSVSKKNFLSMLDILIVATGPYRVTLRSTREDLVPTDDALQPGQYDLRPYSRTDTISINDEHCIIRTLSRTKTGRNDFFRDRVRDRDKKCVITGTCNRRPDIDGWTGFETAHICPVSHEEYFVRNGFSRWITNRTGPGDTGINSVQNGLLMLAHIHELFDSFDISINPDDGFKITCFMGDSFGVDGRILDRVCQEDSGEEGARDELLRWHFRQAVLTNMRRDGEPSFEMDFPPGSDMMGEILSGPKPAERMEAELFLRLHGIGVPYEARPDEPS</sequence>
<keyword evidence="1" id="KW-0378">Hydrolase</keyword>
<protein>
    <submittedName>
        <fullName evidence="1">HNH endonuclease-domain-containing protein</fullName>
    </submittedName>
</protein>
<accession>A0ACC3ST95</accession>
<proteinExistence type="predicted"/>
<dbReference type="Proteomes" id="UP001433508">
    <property type="component" value="Unassembled WGS sequence"/>
</dbReference>
<organism evidence="1 2">
    <name type="scientific">Lipomyces kononenkoae</name>
    <name type="common">Yeast</name>
    <dbReference type="NCBI Taxonomy" id="34357"/>
    <lineage>
        <taxon>Eukaryota</taxon>
        <taxon>Fungi</taxon>
        <taxon>Dikarya</taxon>
        <taxon>Ascomycota</taxon>
        <taxon>Saccharomycotina</taxon>
        <taxon>Lipomycetes</taxon>
        <taxon>Lipomycetales</taxon>
        <taxon>Lipomycetaceae</taxon>
        <taxon>Lipomyces</taxon>
    </lineage>
</organism>